<dbReference type="EMBL" id="AP004465">
    <property type="protein sequence ID" value="BAD05316.1"/>
    <property type="molecule type" value="Genomic_DNA"/>
</dbReference>
<feature type="region of interest" description="Disordered" evidence="1">
    <location>
        <begin position="57"/>
        <end position="78"/>
    </location>
</feature>
<reference evidence="3" key="1">
    <citation type="journal article" date="2005" name="Nature">
        <title>The map-based sequence of the rice genome.</title>
        <authorList>
            <consortium name="International rice genome sequencing project (IRGSP)"/>
            <person name="Matsumoto T."/>
            <person name="Wu J."/>
            <person name="Kanamori H."/>
            <person name="Katayose Y."/>
            <person name="Fujisawa M."/>
            <person name="Namiki N."/>
            <person name="Mizuno H."/>
            <person name="Yamamoto K."/>
            <person name="Antonio B.A."/>
            <person name="Baba T."/>
            <person name="Sakata K."/>
            <person name="Nagamura Y."/>
            <person name="Aoki H."/>
            <person name="Arikawa K."/>
            <person name="Arita K."/>
            <person name="Bito T."/>
            <person name="Chiden Y."/>
            <person name="Fujitsuka N."/>
            <person name="Fukunaka R."/>
            <person name="Hamada M."/>
            <person name="Harada C."/>
            <person name="Hayashi A."/>
            <person name="Hijishita S."/>
            <person name="Honda M."/>
            <person name="Hosokawa S."/>
            <person name="Ichikawa Y."/>
            <person name="Idonuma A."/>
            <person name="Iijima M."/>
            <person name="Ikeda M."/>
            <person name="Ikeno M."/>
            <person name="Ito K."/>
            <person name="Ito S."/>
            <person name="Ito T."/>
            <person name="Ito Y."/>
            <person name="Ito Y."/>
            <person name="Iwabuchi A."/>
            <person name="Kamiya K."/>
            <person name="Karasawa W."/>
            <person name="Kurita K."/>
            <person name="Katagiri S."/>
            <person name="Kikuta A."/>
            <person name="Kobayashi H."/>
            <person name="Kobayashi N."/>
            <person name="Machita K."/>
            <person name="Maehara T."/>
            <person name="Masukawa M."/>
            <person name="Mizubayashi T."/>
            <person name="Mukai Y."/>
            <person name="Nagasaki H."/>
            <person name="Nagata Y."/>
            <person name="Naito S."/>
            <person name="Nakashima M."/>
            <person name="Nakama Y."/>
            <person name="Nakamichi Y."/>
            <person name="Nakamura M."/>
            <person name="Meguro A."/>
            <person name="Negishi M."/>
            <person name="Ohta I."/>
            <person name="Ohta T."/>
            <person name="Okamoto M."/>
            <person name="Ono N."/>
            <person name="Saji S."/>
            <person name="Sakaguchi M."/>
            <person name="Sakai K."/>
            <person name="Shibata M."/>
            <person name="Shimokawa T."/>
            <person name="Song J."/>
            <person name="Takazaki Y."/>
            <person name="Terasawa K."/>
            <person name="Tsugane M."/>
            <person name="Tsuji K."/>
            <person name="Ueda S."/>
            <person name="Waki K."/>
            <person name="Yamagata H."/>
            <person name="Yamamoto M."/>
            <person name="Yamamoto S."/>
            <person name="Yamane H."/>
            <person name="Yoshiki S."/>
            <person name="Yoshihara R."/>
            <person name="Yukawa K."/>
            <person name="Zhong H."/>
            <person name="Yano M."/>
            <person name="Yuan Q."/>
            <person name="Ouyang S."/>
            <person name="Liu J."/>
            <person name="Jones K.M."/>
            <person name="Gansberger K."/>
            <person name="Moffat K."/>
            <person name="Hill J."/>
            <person name="Bera J."/>
            <person name="Fadrosh D."/>
            <person name="Jin S."/>
            <person name="Johri S."/>
            <person name="Kim M."/>
            <person name="Overton L."/>
            <person name="Reardon M."/>
            <person name="Tsitrin T."/>
            <person name="Vuong H."/>
            <person name="Weaver B."/>
            <person name="Ciecko A."/>
            <person name="Tallon L."/>
            <person name="Jackson J."/>
            <person name="Pai G."/>
            <person name="Aken S.V."/>
            <person name="Utterback T."/>
            <person name="Reidmuller S."/>
            <person name="Feldblyum T."/>
            <person name="Hsiao J."/>
            <person name="Zismann V."/>
            <person name="Iobst S."/>
            <person name="de Vazeille A.R."/>
            <person name="Buell C.R."/>
            <person name="Ying K."/>
            <person name="Li Y."/>
            <person name="Lu T."/>
            <person name="Huang Y."/>
            <person name="Zhao Q."/>
            <person name="Feng Q."/>
            <person name="Zhang L."/>
            <person name="Zhu J."/>
            <person name="Weng Q."/>
            <person name="Mu J."/>
            <person name="Lu Y."/>
            <person name="Fan D."/>
            <person name="Liu Y."/>
            <person name="Guan J."/>
            <person name="Zhang Y."/>
            <person name="Yu S."/>
            <person name="Liu X."/>
            <person name="Zhang Y."/>
            <person name="Hong G."/>
            <person name="Han B."/>
            <person name="Choisne N."/>
            <person name="Demange N."/>
            <person name="Orjeda G."/>
            <person name="Samain S."/>
            <person name="Cattolico L."/>
            <person name="Pelletier E."/>
            <person name="Couloux A."/>
            <person name="Segurens B."/>
            <person name="Wincker P."/>
            <person name="D'Hont A."/>
            <person name="Scarpelli C."/>
            <person name="Weissenbach J."/>
            <person name="Salanoubat M."/>
            <person name="Quetier F."/>
            <person name="Yu Y."/>
            <person name="Kim H.R."/>
            <person name="Rambo T."/>
            <person name="Currie J."/>
            <person name="Collura K."/>
            <person name="Luo M."/>
            <person name="Yang T."/>
            <person name="Ammiraju J.S.S."/>
            <person name="Engler F."/>
            <person name="Soderlund C."/>
            <person name="Wing R.A."/>
            <person name="Palmer L.E."/>
            <person name="de la Bastide M."/>
            <person name="Spiegel L."/>
            <person name="Nascimento L."/>
            <person name="Zutavern T."/>
            <person name="O'Shaughnessy A."/>
            <person name="Dike S."/>
            <person name="Dedhia N."/>
            <person name="Preston R."/>
            <person name="Balija V."/>
            <person name="McCombie W.R."/>
            <person name="Chow T."/>
            <person name="Chen H."/>
            <person name="Chung M."/>
            <person name="Chen C."/>
            <person name="Shaw J."/>
            <person name="Wu H."/>
            <person name="Hsiao K."/>
            <person name="Chao Y."/>
            <person name="Chu M."/>
            <person name="Cheng C."/>
            <person name="Hour A."/>
            <person name="Lee P."/>
            <person name="Lin S."/>
            <person name="Lin Y."/>
            <person name="Liou J."/>
            <person name="Liu S."/>
            <person name="Hsing Y."/>
            <person name="Raghuvanshi S."/>
            <person name="Mohanty A."/>
            <person name="Bharti A.K."/>
            <person name="Gaur A."/>
            <person name="Gupta V."/>
            <person name="Kumar D."/>
            <person name="Ravi V."/>
            <person name="Vij S."/>
            <person name="Kapur A."/>
            <person name="Khurana P."/>
            <person name="Khurana P."/>
            <person name="Khurana J.P."/>
            <person name="Tyagi A.K."/>
            <person name="Gaikwad K."/>
            <person name="Singh A."/>
            <person name="Dalal V."/>
            <person name="Srivastava S."/>
            <person name="Dixit A."/>
            <person name="Pal A.K."/>
            <person name="Ghazi I.A."/>
            <person name="Yadav M."/>
            <person name="Pandit A."/>
            <person name="Bhargava A."/>
            <person name="Sureshbabu K."/>
            <person name="Batra K."/>
            <person name="Sharma T.R."/>
            <person name="Mohapatra T."/>
            <person name="Singh N.K."/>
            <person name="Messing J."/>
            <person name="Nelson A.B."/>
            <person name="Fuks G."/>
            <person name="Kavchok S."/>
            <person name="Keizer G."/>
            <person name="Linton E."/>
            <person name="Llaca V."/>
            <person name="Song R."/>
            <person name="Tanyolac B."/>
            <person name="Young S."/>
            <person name="Ho-Il K."/>
            <person name="Hahn J.H."/>
            <person name="Sangsakoo G."/>
            <person name="Vanavichit A."/>
            <person name="de Mattos Luiz.A.T."/>
            <person name="Zimmer P.D."/>
            <person name="Malone G."/>
            <person name="Dellagostin O."/>
            <person name="de Oliveira A.C."/>
            <person name="Bevan M."/>
            <person name="Bancroft I."/>
            <person name="Minx P."/>
            <person name="Cordum H."/>
            <person name="Wilson R."/>
            <person name="Cheng Z."/>
            <person name="Jin W."/>
            <person name="Jiang J."/>
            <person name="Leong S.A."/>
            <person name="Iwama H."/>
            <person name="Gojobori T."/>
            <person name="Itoh T."/>
            <person name="Niimura Y."/>
            <person name="Fujii Y."/>
            <person name="Habara T."/>
            <person name="Sakai H."/>
            <person name="Sato Y."/>
            <person name="Wilson G."/>
            <person name="Kumar K."/>
            <person name="McCouch S."/>
            <person name="Juretic N."/>
            <person name="Hoen D."/>
            <person name="Wright S."/>
            <person name="Bruskiewich R."/>
            <person name="Bureau T."/>
            <person name="Miyao A."/>
            <person name="Hirochika H."/>
            <person name="Nishikawa T."/>
            <person name="Kadowaki K."/>
            <person name="Sugiura M."/>
            <person name="Burr B."/>
            <person name="Sasaki T."/>
        </authorList>
    </citation>
    <scope>NUCLEOTIDE SEQUENCE [LARGE SCALE GENOMIC DNA]</scope>
    <source>
        <strain evidence="3">cv. Nipponbare</strain>
    </source>
</reference>
<organism evidence="2 3">
    <name type="scientific">Oryza sativa subsp. japonica</name>
    <name type="common">Rice</name>
    <dbReference type="NCBI Taxonomy" id="39947"/>
    <lineage>
        <taxon>Eukaryota</taxon>
        <taxon>Viridiplantae</taxon>
        <taxon>Streptophyta</taxon>
        <taxon>Embryophyta</taxon>
        <taxon>Tracheophyta</taxon>
        <taxon>Spermatophyta</taxon>
        <taxon>Magnoliopsida</taxon>
        <taxon>Liliopsida</taxon>
        <taxon>Poales</taxon>
        <taxon>Poaceae</taxon>
        <taxon>BOP clade</taxon>
        <taxon>Oryzoideae</taxon>
        <taxon>Oryzeae</taxon>
        <taxon>Oryzinae</taxon>
        <taxon>Oryza</taxon>
        <taxon>Oryza sativa</taxon>
    </lineage>
</organism>
<name>Q6ZD25_ORYSJ</name>
<dbReference type="Proteomes" id="UP000000763">
    <property type="component" value="Chromosome 8"/>
</dbReference>
<gene>
    <name evidence="2" type="primary">P0690C12.33</name>
</gene>
<evidence type="ECO:0000256" key="1">
    <source>
        <dbReference type="SAM" id="MobiDB-lite"/>
    </source>
</evidence>
<accession>Q6ZD25</accession>
<evidence type="ECO:0000313" key="2">
    <source>
        <dbReference type="EMBL" id="BAD05316.1"/>
    </source>
</evidence>
<dbReference type="AlphaFoldDB" id="Q6ZD25"/>
<protein>
    <submittedName>
        <fullName evidence="2">Uncharacterized protein</fullName>
    </submittedName>
</protein>
<sequence length="139" mass="15301">MRTTLSASASSLGRWDQSRYARISSIHENWVGLTSRTSVGGRKRGVARWEDPDTRALSLSGSDMSASSSGSSHGQCSSLRHDWGRLANGTKRGSEGAMDIHNRFIMPYIITTKMGKRKGKLGASSHWRMPYQIQDAVSE</sequence>
<proteinExistence type="predicted"/>
<reference evidence="3" key="2">
    <citation type="journal article" date="2008" name="Nucleic Acids Res.">
        <title>The rice annotation project database (RAP-DB): 2008 update.</title>
        <authorList>
            <consortium name="The rice annotation project (RAP)"/>
        </authorList>
    </citation>
    <scope>GENOME REANNOTATION</scope>
    <source>
        <strain evidence="3">cv. Nipponbare</strain>
    </source>
</reference>
<evidence type="ECO:0000313" key="3">
    <source>
        <dbReference type="Proteomes" id="UP000000763"/>
    </source>
</evidence>